<dbReference type="EMBL" id="CAICTM010001453">
    <property type="protein sequence ID" value="CAB9523776.1"/>
    <property type="molecule type" value="Genomic_DNA"/>
</dbReference>
<dbReference type="AlphaFoldDB" id="A0A9N8EM74"/>
<dbReference type="InterPro" id="IPR004839">
    <property type="entry name" value="Aminotransferase_I/II_large"/>
</dbReference>
<keyword evidence="3" id="KW-1185">Reference proteome</keyword>
<accession>A0A9N8EM74</accession>
<dbReference type="Pfam" id="PF00155">
    <property type="entry name" value="Aminotran_1_2"/>
    <property type="match status" value="1"/>
</dbReference>
<dbReference type="Gene3D" id="3.40.640.10">
    <property type="entry name" value="Type I PLP-dependent aspartate aminotransferase-like (Major domain)"/>
    <property type="match status" value="1"/>
</dbReference>
<dbReference type="PANTHER" id="PTHR43510:SF1">
    <property type="entry name" value="AMINOTRANSFERASE FUNCTION, HYPOTHETICAL (EUROFUNG)"/>
    <property type="match status" value="1"/>
</dbReference>
<dbReference type="PANTHER" id="PTHR43510">
    <property type="entry name" value="AMINOTRANSFERASE FUNCTION, HYPOTHETICAL (EUROFUNG)"/>
    <property type="match status" value="1"/>
</dbReference>
<dbReference type="InterPro" id="IPR015421">
    <property type="entry name" value="PyrdxlP-dep_Trfase_major"/>
</dbReference>
<feature type="domain" description="Aminotransferase class I/classII large" evidence="1">
    <location>
        <begin position="41"/>
        <end position="350"/>
    </location>
</feature>
<dbReference type="InterPro" id="IPR015422">
    <property type="entry name" value="PyrdxlP-dep_Trfase_small"/>
</dbReference>
<proteinExistence type="predicted"/>
<dbReference type="OrthoDB" id="7042322at2759"/>
<gene>
    <name evidence="2" type="ORF">SEMRO_1455_G274110.1</name>
</gene>
<dbReference type="Proteomes" id="UP001153069">
    <property type="component" value="Unassembled WGS sequence"/>
</dbReference>
<evidence type="ECO:0000313" key="3">
    <source>
        <dbReference type="Proteomes" id="UP001153069"/>
    </source>
</evidence>
<dbReference type="Gene3D" id="3.90.1150.10">
    <property type="entry name" value="Aspartate Aminotransferase, domain 1"/>
    <property type="match status" value="1"/>
</dbReference>
<dbReference type="SUPFAM" id="SSF53383">
    <property type="entry name" value="PLP-dependent transferases"/>
    <property type="match status" value="1"/>
</dbReference>
<dbReference type="GO" id="GO:0030170">
    <property type="term" value="F:pyridoxal phosphate binding"/>
    <property type="evidence" value="ECO:0007669"/>
    <property type="project" value="InterPro"/>
</dbReference>
<name>A0A9N8EM74_9STRA</name>
<comment type="caution">
    <text evidence="2">The sequence shown here is derived from an EMBL/GenBank/DDBJ whole genome shotgun (WGS) entry which is preliminary data.</text>
</comment>
<organism evidence="2 3">
    <name type="scientific">Seminavis robusta</name>
    <dbReference type="NCBI Taxonomy" id="568900"/>
    <lineage>
        <taxon>Eukaryota</taxon>
        <taxon>Sar</taxon>
        <taxon>Stramenopiles</taxon>
        <taxon>Ochrophyta</taxon>
        <taxon>Bacillariophyta</taxon>
        <taxon>Bacillariophyceae</taxon>
        <taxon>Bacillariophycidae</taxon>
        <taxon>Naviculales</taxon>
        <taxon>Naviculaceae</taxon>
        <taxon>Seminavis</taxon>
    </lineage>
</organism>
<sequence length="399" mass="44363">MVRISKPWSAKHKRVTKGGSLPYNLSNSFAQPLTSEELIQYAKERGDQDLLDAYQKHDLTYTPNGGSLDLRQEIAQLYGPSITANHILVFTGGQVAVQTAAFAVCDHDNSHAIVFTPGYQSLLVGPVHAGAQVTQIQLSAANGWAIDVKQVEAAIQENTKYIVINEPYNPAGTLMARQTQQELIDLAAKHNIIIFCDEVYRLLEHNPEKDRLAAMCDAYQKGMSCVTMSKPWGACGVSIGWIACQDLDLKERMTQVQYFGTACPSRASELQAIMVLRASDFILGKNLQIIRHNVQLLREFMDRHKDLFHWVPPNAGAIAFIKLKAGKLMSDELGAQLAEHGIGIKPAYCFSGDENVTEQVDYFRVGYGESKFPTALSQFEEYVVQHRDQWLLAQESAST</sequence>
<reference evidence="2" key="1">
    <citation type="submission" date="2020-06" db="EMBL/GenBank/DDBJ databases">
        <authorList>
            <consortium name="Plant Systems Biology data submission"/>
        </authorList>
    </citation>
    <scope>NUCLEOTIDE SEQUENCE</scope>
    <source>
        <strain evidence="2">D6</strain>
    </source>
</reference>
<dbReference type="CDD" id="cd00609">
    <property type="entry name" value="AAT_like"/>
    <property type="match status" value="1"/>
</dbReference>
<dbReference type="InterPro" id="IPR015424">
    <property type="entry name" value="PyrdxlP-dep_Trfase"/>
</dbReference>
<evidence type="ECO:0000313" key="2">
    <source>
        <dbReference type="EMBL" id="CAB9523776.1"/>
    </source>
</evidence>
<protein>
    <submittedName>
        <fullName evidence="2">Kynurenine--oxoglutarate transaminase 1</fullName>
    </submittedName>
</protein>
<evidence type="ECO:0000259" key="1">
    <source>
        <dbReference type="Pfam" id="PF00155"/>
    </source>
</evidence>